<evidence type="ECO:0000313" key="14">
    <source>
        <dbReference type="Proteomes" id="UP000016931"/>
    </source>
</evidence>
<evidence type="ECO:0000256" key="2">
    <source>
        <dbReference type="ARBA" id="ARBA00004718"/>
    </source>
</evidence>
<evidence type="ECO:0000256" key="7">
    <source>
        <dbReference type="ARBA" id="ARBA00022786"/>
    </source>
</evidence>
<dbReference type="STRING" id="692275.N1QNY0"/>
<dbReference type="GO" id="GO:0016925">
    <property type="term" value="P:protein sumoylation"/>
    <property type="evidence" value="ECO:0007669"/>
    <property type="project" value="UniProtKB-UniPathway"/>
</dbReference>
<dbReference type="UniPathway" id="UPA00886"/>
<dbReference type="GO" id="GO:0000724">
    <property type="term" value="P:double-strand break repair via homologous recombination"/>
    <property type="evidence" value="ECO:0007669"/>
    <property type="project" value="InterPro"/>
</dbReference>
<dbReference type="GeneID" id="27905489"/>
<sequence length="433" mass="49151">PEYEPPTFPLNPEAQRSIANLLRKHDVHKLEDVIVQVQSELTTTGASLYDKLYEHEDQLKRRQRKQTEATQTEKFTAFEQQVKEMREKVEGMAGRMEKEMRALVDCSVSAKAMRDAVVAAEADAKANASTQASTQHTQTQRPRRRENNNEEEEENDGGEEDEEIPWNPTDPAGASQRAPRDVFDTHVRNARDRHQAQSQYERYAETDAYVKWKKLIHDAQTGGDEDNPLPDPSEWFVEAGAPPPGTQRNNNADELDDDISLIRTKISIKCPLTLQEFKDPLSSTKCRHHFESHAILQLINASTTRPKATQCPVSGCNCLLEKGDLHRDELLIRQVRRIQRANRLREERGDDSDSDMENGAQRRGHVIDDDDDDGVNIDEMNEDNTQRAQAQQVKPEPEATGSTPQREPTQPPGGTQVIDLDSDDEDEDEDEDE</sequence>
<evidence type="ECO:0000256" key="6">
    <source>
        <dbReference type="ARBA" id="ARBA00022771"/>
    </source>
</evidence>
<dbReference type="SUPFAM" id="SSF57850">
    <property type="entry name" value="RING/U-box"/>
    <property type="match status" value="1"/>
</dbReference>
<dbReference type="PROSITE" id="PS51044">
    <property type="entry name" value="ZF_SP_RING"/>
    <property type="match status" value="1"/>
</dbReference>
<dbReference type="RefSeq" id="XP_016765925.1">
    <property type="nucleotide sequence ID" value="XM_016908352.1"/>
</dbReference>
<evidence type="ECO:0000259" key="12">
    <source>
        <dbReference type="PROSITE" id="PS51044"/>
    </source>
</evidence>
<evidence type="ECO:0000256" key="8">
    <source>
        <dbReference type="ARBA" id="ARBA00022833"/>
    </source>
</evidence>
<keyword evidence="7" id="KW-0833">Ubl conjugation pathway</keyword>
<keyword evidence="9" id="KW-0539">Nucleus</keyword>
<dbReference type="AlphaFoldDB" id="N1QNY0"/>
<proteinExistence type="inferred from homology"/>
<dbReference type="InterPro" id="IPR004181">
    <property type="entry name" value="Znf_MIZ"/>
</dbReference>
<evidence type="ECO:0000256" key="4">
    <source>
        <dbReference type="ARBA" id="ARBA00022679"/>
    </source>
</evidence>
<dbReference type="EMBL" id="KB456260">
    <property type="protein sequence ID" value="EMF17804.1"/>
    <property type="molecule type" value="Genomic_DNA"/>
</dbReference>
<feature type="region of interest" description="Disordered" evidence="11">
    <location>
        <begin position="124"/>
        <end position="179"/>
    </location>
</feature>
<comment type="pathway">
    <text evidence="2">Protein modification; protein sumoylation.</text>
</comment>
<evidence type="ECO:0000313" key="13">
    <source>
        <dbReference type="EMBL" id="EMF17804.1"/>
    </source>
</evidence>
<feature type="non-terminal residue" evidence="13">
    <location>
        <position position="1"/>
    </location>
</feature>
<keyword evidence="8" id="KW-0862">Zinc</keyword>
<evidence type="ECO:0000256" key="9">
    <source>
        <dbReference type="ARBA" id="ARBA00023242"/>
    </source>
</evidence>
<dbReference type="CDD" id="cd16651">
    <property type="entry name" value="SPL-RING_NSE2"/>
    <property type="match status" value="1"/>
</dbReference>
<dbReference type="GO" id="GO:0005634">
    <property type="term" value="C:nucleus"/>
    <property type="evidence" value="ECO:0007669"/>
    <property type="project" value="UniProtKB-SubCell"/>
</dbReference>
<feature type="non-terminal residue" evidence="13">
    <location>
        <position position="433"/>
    </location>
</feature>
<feature type="compositionally biased region" description="Acidic residues" evidence="11">
    <location>
        <begin position="149"/>
        <end position="164"/>
    </location>
</feature>
<accession>N1QNY0</accession>
<comment type="similarity">
    <text evidence="3">Belongs to the NSE2 family.</text>
</comment>
<keyword evidence="5" id="KW-0479">Metal-binding</keyword>
<dbReference type="InterPro" id="IPR026846">
    <property type="entry name" value="Nse2(Mms21)"/>
</dbReference>
<comment type="subcellular location">
    <subcellularLocation>
        <location evidence="1">Nucleus</location>
    </subcellularLocation>
</comment>
<evidence type="ECO:0000256" key="1">
    <source>
        <dbReference type="ARBA" id="ARBA00004123"/>
    </source>
</evidence>
<gene>
    <name evidence="13" type="ORF">SEPMUDRAFT_22326</name>
</gene>
<dbReference type="Pfam" id="PF11789">
    <property type="entry name" value="zf-Nse"/>
    <property type="match status" value="1"/>
</dbReference>
<evidence type="ECO:0000256" key="3">
    <source>
        <dbReference type="ARBA" id="ARBA00008212"/>
    </source>
</evidence>
<dbReference type="HOGENOM" id="CLU_028753_1_0_1"/>
<dbReference type="OrthoDB" id="756301at2759"/>
<evidence type="ECO:0000256" key="5">
    <source>
        <dbReference type="ARBA" id="ARBA00022723"/>
    </source>
</evidence>
<keyword evidence="14" id="KW-1185">Reference proteome</keyword>
<feature type="compositionally biased region" description="Acidic residues" evidence="11">
    <location>
        <begin position="420"/>
        <end position="433"/>
    </location>
</feature>
<dbReference type="OMA" id="TWFSHLE"/>
<feature type="compositionally biased region" description="Low complexity" evidence="11">
    <location>
        <begin position="124"/>
        <end position="140"/>
    </location>
</feature>
<reference evidence="13 14" key="1">
    <citation type="journal article" date="2012" name="PLoS Pathog.">
        <title>Diverse lifestyles and strategies of plant pathogenesis encoded in the genomes of eighteen Dothideomycetes fungi.</title>
        <authorList>
            <person name="Ohm R.A."/>
            <person name="Feau N."/>
            <person name="Henrissat B."/>
            <person name="Schoch C.L."/>
            <person name="Horwitz B.A."/>
            <person name="Barry K.W."/>
            <person name="Condon B.J."/>
            <person name="Copeland A.C."/>
            <person name="Dhillon B."/>
            <person name="Glaser F."/>
            <person name="Hesse C.N."/>
            <person name="Kosti I."/>
            <person name="LaButti K."/>
            <person name="Lindquist E.A."/>
            <person name="Lucas S."/>
            <person name="Salamov A.A."/>
            <person name="Bradshaw R.E."/>
            <person name="Ciuffetti L."/>
            <person name="Hamelin R.C."/>
            <person name="Kema G.H.J."/>
            <person name="Lawrence C."/>
            <person name="Scott J.A."/>
            <person name="Spatafora J.W."/>
            <person name="Turgeon B.G."/>
            <person name="de Wit P.J.G.M."/>
            <person name="Zhong S."/>
            <person name="Goodwin S.B."/>
            <person name="Grigoriev I.V."/>
        </authorList>
    </citation>
    <scope>NUCLEOTIDE SEQUENCE [LARGE SCALE GENOMIC DNA]</scope>
    <source>
        <strain evidence="13 14">SO2202</strain>
    </source>
</reference>
<dbReference type="PANTHER" id="PTHR21330">
    <property type="entry name" value="E3 SUMO-PROTEIN LIGASE NSE2"/>
    <property type="match status" value="1"/>
</dbReference>
<keyword evidence="6 10" id="KW-0863">Zinc-finger</keyword>
<dbReference type="eggNOG" id="KOG2979">
    <property type="taxonomic scope" value="Eukaryota"/>
</dbReference>
<dbReference type="GO" id="GO:0030915">
    <property type="term" value="C:Smc5-Smc6 complex"/>
    <property type="evidence" value="ECO:0007669"/>
    <property type="project" value="InterPro"/>
</dbReference>
<feature type="compositionally biased region" description="Acidic residues" evidence="11">
    <location>
        <begin position="368"/>
        <end position="382"/>
    </location>
</feature>
<evidence type="ECO:0000256" key="10">
    <source>
        <dbReference type="PROSITE-ProRule" id="PRU00452"/>
    </source>
</evidence>
<feature type="domain" description="SP-RING-type" evidence="12">
    <location>
        <begin position="255"/>
        <end position="340"/>
    </location>
</feature>
<dbReference type="Gene3D" id="3.30.40.10">
    <property type="entry name" value="Zinc/RING finger domain, C3HC4 (zinc finger)"/>
    <property type="match status" value="1"/>
</dbReference>
<evidence type="ECO:0000256" key="11">
    <source>
        <dbReference type="SAM" id="MobiDB-lite"/>
    </source>
</evidence>
<dbReference type="PANTHER" id="PTHR21330:SF1">
    <property type="entry name" value="E3 SUMO-PROTEIN LIGASE NSE2"/>
    <property type="match status" value="1"/>
</dbReference>
<dbReference type="GO" id="GO:0008270">
    <property type="term" value="F:zinc ion binding"/>
    <property type="evidence" value="ECO:0007669"/>
    <property type="project" value="UniProtKB-KW"/>
</dbReference>
<dbReference type="InterPro" id="IPR013083">
    <property type="entry name" value="Znf_RING/FYVE/PHD"/>
</dbReference>
<feature type="region of interest" description="Disordered" evidence="11">
    <location>
        <begin position="344"/>
        <end position="433"/>
    </location>
</feature>
<protein>
    <recommendedName>
        <fullName evidence="12">SP-RING-type domain-containing protein</fullName>
    </recommendedName>
</protein>
<dbReference type="Proteomes" id="UP000016931">
    <property type="component" value="Unassembled WGS sequence"/>
</dbReference>
<name>N1QNY0_SPHMS</name>
<dbReference type="GO" id="GO:0061665">
    <property type="term" value="F:SUMO ligase activity"/>
    <property type="evidence" value="ECO:0007669"/>
    <property type="project" value="TreeGrafter"/>
</dbReference>
<keyword evidence="4" id="KW-0808">Transferase</keyword>
<organism evidence="13 14">
    <name type="scientific">Sphaerulina musiva (strain SO2202)</name>
    <name type="common">Poplar stem canker fungus</name>
    <name type="synonym">Septoria musiva</name>
    <dbReference type="NCBI Taxonomy" id="692275"/>
    <lineage>
        <taxon>Eukaryota</taxon>
        <taxon>Fungi</taxon>
        <taxon>Dikarya</taxon>
        <taxon>Ascomycota</taxon>
        <taxon>Pezizomycotina</taxon>
        <taxon>Dothideomycetes</taxon>
        <taxon>Dothideomycetidae</taxon>
        <taxon>Mycosphaerellales</taxon>
        <taxon>Mycosphaerellaceae</taxon>
        <taxon>Sphaerulina</taxon>
    </lineage>
</organism>